<feature type="compositionally biased region" description="Polar residues" evidence="1">
    <location>
        <begin position="23"/>
        <end position="32"/>
    </location>
</feature>
<gene>
    <name evidence="2" type="ORF">SAMN05661099_2135</name>
</gene>
<protein>
    <submittedName>
        <fullName evidence="2">Uncharacterized protein</fullName>
    </submittedName>
</protein>
<dbReference type="Proteomes" id="UP000189981">
    <property type="component" value="Unassembled WGS sequence"/>
</dbReference>
<dbReference type="EMBL" id="FUYR01000002">
    <property type="protein sequence ID" value="SKB65934.1"/>
    <property type="molecule type" value="Genomic_DNA"/>
</dbReference>
<feature type="region of interest" description="Disordered" evidence="1">
    <location>
        <begin position="1"/>
        <end position="32"/>
    </location>
</feature>
<evidence type="ECO:0000256" key="1">
    <source>
        <dbReference type="SAM" id="MobiDB-lite"/>
    </source>
</evidence>
<evidence type="ECO:0000313" key="2">
    <source>
        <dbReference type="EMBL" id="SKB65934.1"/>
    </source>
</evidence>
<reference evidence="3" key="1">
    <citation type="submission" date="2017-02" db="EMBL/GenBank/DDBJ databases">
        <authorList>
            <person name="Varghese N."/>
            <person name="Submissions S."/>
        </authorList>
    </citation>
    <scope>NUCLEOTIDE SEQUENCE [LARGE SCALE GENOMIC DNA]</scope>
    <source>
        <strain evidence="3">DSM 22385</strain>
    </source>
</reference>
<sequence>METNQETGLKYERANKSDRYPRGSNSGSSPTSRIWYNVKIRLLNVWNERKYAL</sequence>
<keyword evidence="3" id="KW-1185">Reference proteome</keyword>
<name>A0A1T5D2K5_9SPHI</name>
<proteinExistence type="predicted"/>
<organism evidence="2 3">
    <name type="scientific">Daejeonella lutea</name>
    <dbReference type="NCBI Taxonomy" id="572036"/>
    <lineage>
        <taxon>Bacteria</taxon>
        <taxon>Pseudomonadati</taxon>
        <taxon>Bacteroidota</taxon>
        <taxon>Sphingobacteriia</taxon>
        <taxon>Sphingobacteriales</taxon>
        <taxon>Sphingobacteriaceae</taxon>
        <taxon>Daejeonella</taxon>
    </lineage>
</organism>
<dbReference type="AlphaFoldDB" id="A0A1T5D2K5"/>
<accession>A0A1T5D2K5</accession>
<evidence type="ECO:0000313" key="3">
    <source>
        <dbReference type="Proteomes" id="UP000189981"/>
    </source>
</evidence>
<dbReference type="RefSeq" id="WP_170878432.1">
    <property type="nucleotide sequence ID" value="NZ_FUYR01000002.1"/>
</dbReference>
<dbReference type="STRING" id="572036.SAMN05661099_2135"/>
<feature type="compositionally biased region" description="Basic and acidic residues" evidence="1">
    <location>
        <begin position="9"/>
        <end position="21"/>
    </location>
</feature>